<dbReference type="Pfam" id="PF07859">
    <property type="entry name" value="Abhydrolase_3"/>
    <property type="match status" value="1"/>
</dbReference>
<proteinExistence type="predicted"/>
<evidence type="ECO:0000313" key="3">
    <source>
        <dbReference type="EMBL" id="GAA0265623.1"/>
    </source>
</evidence>
<dbReference type="InterPro" id="IPR050300">
    <property type="entry name" value="GDXG_lipolytic_enzyme"/>
</dbReference>
<accession>A0ABN0UY58</accession>
<dbReference type="InterPro" id="IPR029058">
    <property type="entry name" value="AB_hydrolase_fold"/>
</dbReference>
<feature type="domain" description="Alpha/beta hydrolase fold-3" evidence="2">
    <location>
        <begin position="84"/>
        <end position="292"/>
    </location>
</feature>
<comment type="caution">
    <text evidence="3">The sequence shown here is derived from an EMBL/GenBank/DDBJ whole genome shotgun (WGS) entry which is preliminary data.</text>
</comment>
<dbReference type="GO" id="GO:0016787">
    <property type="term" value="F:hydrolase activity"/>
    <property type="evidence" value="ECO:0007669"/>
    <property type="project" value="UniProtKB-KW"/>
</dbReference>
<organism evidence="3 4">
    <name type="scientific">Cryptosporangium japonicum</name>
    <dbReference type="NCBI Taxonomy" id="80872"/>
    <lineage>
        <taxon>Bacteria</taxon>
        <taxon>Bacillati</taxon>
        <taxon>Actinomycetota</taxon>
        <taxon>Actinomycetes</taxon>
        <taxon>Cryptosporangiales</taxon>
        <taxon>Cryptosporangiaceae</taxon>
        <taxon>Cryptosporangium</taxon>
    </lineage>
</organism>
<dbReference type="PANTHER" id="PTHR48081">
    <property type="entry name" value="AB HYDROLASE SUPERFAMILY PROTEIN C4A8.06C"/>
    <property type="match status" value="1"/>
</dbReference>
<dbReference type="EMBL" id="BAAAGX010000025">
    <property type="protein sequence ID" value="GAA0265623.1"/>
    <property type="molecule type" value="Genomic_DNA"/>
</dbReference>
<name>A0ABN0UY58_9ACTN</name>
<dbReference type="Gene3D" id="3.40.50.1820">
    <property type="entry name" value="alpha/beta hydrolase"/>
    <property type="match status" value="1"/>
</dbReference>
<keyword evidence="1 3" id="KW-0378">Hydrolase</keyword>
<gene>
    <name evidence="3" type="ORF">GCM10009539_60250</name>
</gene>
<evidence type="ECO:0000256" key="1">
    <source>
        <dbReference type="ARBA" id="ARBA00022801"/>
    </source>
</evidence>
<keyword evidence="4" id="KW-1185">Reference proteome</keyword>
<evidence type="ECO:0000259" key="2">
    <source>
        <dbReference type="Pfam" id="PF07859"/>
    </source>
</evidence>
<dbReference type="InterPro" id="IPR013094">
    <property type="entry name" value="AB_hydrolase_3"/>
</dbReference>
<dbReference type="RefSeq" id="WP_344652291.1">
    <property type="nucleotide sequence ID" value="NZ_BAAAGX010000025.1"/>
</dbReference>
<reference evidence="3 4" key="1">
    <citation type="journal article" date="2019" name="Int. J. Syst. Evol. Microbiol.">
        <title>The Global Catalogue of Microorganisms (GCM) 10K type strain sequencing project: providing services to taxonomists for standard genome sequencing and annotation.</title>
        <authorList>
            <consortium name="The Broad Institute Genomics Platform"/>
            <consortium name="The Broad Institute Genome Sequencing Center for Infectious Disease"/>
            <person name="Wu L."/>
            <person name="Ma J."/>
        </authorList>
    </citation>
    <scope>NUCLEOTIDE SEQUENCE [LARGE SCALE GENOMIC DNA]</scope>
    <source>
        <strain evidence="3 4">JCM 10425</strain>
    </source>
</reference>
<dbReference type="Proteomes" id="UP001500967">
    <property type="component" value="Unassembled WGS sequence"/>
</dbReference>
<evidence type="ECO:0000313" key="4">
    <source>
        <dbReference type="Proteomes" id="UP001500967"/>
    </source>
</evidence>
<sequence>MPANPHNVSLEPAAQQFAEATAEPPYLYELAPADGRKTVDSVQDSPIDKPEIDEKWITVDGGPTGSVKARIVKPKNAAGPLPVVLYTHGAGWVFGDAHTHDRLVRDLAVGTGAAVVFPEYDRAPEAKYPIANEQSYAVATWVARHGADEGLDSSRIAISGDSVGGNMAIALTLMAKERGDVSFTAQALFYPVTDAGFDTDSYHRWAEGYWLTRTGMKWFWDQYTTSEEDRAQITASPLRATPDQLRGLPPALIINALEDVLHDDGAGYADKLRAAGVPVTHVTYSAIIHDFVMVNSLHDTDASQAAVAQAVAFLKAGLSA</sequence>
<dbReference type="SUPFAM" id="SSF53474">
    <property type="entry name" value="alpha/beta-Hydrolases"/>
    <property type="match status" value="1"/>
</dbReference>
<protein>
    <submittedName>
        <fullName evidence="3">Alpha/beta hydrolase</fullName>
    </submittedName>
</protein>
<dbReference type="PANTHER" id="PTHR48081:SF8">
    <property type="entry name" value="ALPHA_BETA HYDROLASE FOLD-3 DOMAIN-CONTAINING PROTEIN-RELATED"/>
    <property type="match status" value="1"/>
</dbReference>